<dbReference type="InParanoid" id="F0X9F3"/>
<keyword evidence="1" id="KW-1133">Transmembrane helix</keyword>
<gene>
    <name evidence="2" type="ORF">CMQ_3717</name>
</gene>
<evidence type="ECO:0000313" key="3">
    <source>
        <dbReference type="Proteomes" id="UP000007796"/>
    </source>
</evidence>
<dbReference type="CDD" id="cd11296">
    <property type="entry name" value="O-FucT_like"/>
    <property type="match status" value="1"/>
</dbReference>
<sequence length="459" mass="50694">MIEKTRFWHIARYAVPAVVIFWILIRVAFHEKSRFAELFGQHRNEKTIFVDDFLLLEVDGEFDGSAIETLCNNKTWTPGIVLTCEAVPGGLADVKNGILSCIRTAIEMGSSAGVVLPGIVRRSHVDMSVIVPGDVGPRRGVSLGHFFDLGHLNSSLATYCPQMAVYESMNSFFDKPSMLEATKLNIYKLPGVETLKTLHDRNTRVLAHPELLGQQIRTFLNRKSPPGERRYPYHVHLVPTPQNAFPAATTESAALYANFGRLLRVRNDLRRLAAAALFNLHTAFALRLDLHSGIRADAFAAVELRTEKDATKAAFPSYTVQASDALSYLTNNNMSVAFLGTGATVANTTAFVKRAAEFDINVVTKEDLVEGMDASLLGSLSWDQLGLVDYELMMHAGLFTGTARSSFAWNLALRRQHAFGTPGPANSSHLDGHIRWHDRFSTLYGNGGIGDAFEQTIWP</sequence>
<keyword evidence="1" id="KW-0812">Transmembrane</keyword>
<keyword evidence="3" id="KW-1185">Reference proteome</keyword>
<protein>
    <recommendedName>
        <fullName evidence="4">Alternative oxidase</fullName>
    </recommendedName>
</protein>
<keyword evidence="1" id="KW-0472">Membrane</keyword>
<dbReference type="HOGENOM" id="CLU_026659_0_1_1"/>
<dbReference type="RefSeq" id="XP_014175130.1">
    <property type="nucleotide sequence ID" value="XM_014319655.1"/>
</dbReference>
<dbReference type="GeneID" id="25976848"/>
<evidence type="ECO:0000256" key="1">
    <source>
        <dbReference type="SAM" id="Phobius"/>
    </source>
</evidence>
<accession>F0X9F3</accession>
<dbReference type="OrthoDB" id="20368at2759"/>
<reference evidence="2 3" key="1">
    <citation type="journal article" date="2011" name="Proc. Natl. Acad. Sci. U.S.A.">
        <title>Genome and transcriptome analyses of the mountain pine beetle-fungal symbiont Grosmannia clavigera, a lodgepole pine pathogen.</title>
        <authorList>
            <person name="DiGuistini S."/>
            <person name="Wang Y."/>
            <person name="Liao N.Y."/>
            <person name="Taylor G."/>
            <person name="Tanguay P."/>
            <person name="Feau N."/>
            <person name="Henrissat B."/>
            <person name="Chan S.K."/>
            <person name="Hesse-Orce U."/>
            <person name="Alamouti S.M."/>
            <person name="Tsui C.K.M."/>
            <person name="Docking R.T."/>
            <person name="Levasseur A."/>
            <person name="Haridas S."/>
            <person name="Robertson G."/>
            <person name="Birol I."/>
            <person name="Holt R.A."/>
            <person name="Marra M.A."/>
            <person name="Hamelin R.C."/>
            <person name="Hirst M."/>
            <person name="Jones S.J.M."/>
            <person name="Bohlmann J."/>
            <person name="Breuil C."/>
        </authorList>
    </citation>
    <scope>NUCLEOTIDE SEQUENCE [LARGE SCALE GENOMIC DNA]</scope>
    <source>
        <strain evidence="3">kw1407 / UAMH 11150</strain>
    </source>
</reference>
<evidence type="ECO:0008006" key="4">
    <source>
        <dbReference type="Google" id="ProtNLM"/>
    </source>
</evidence>
<dbReference type="EMBL" id="GL629735">
    <property type="protein sequence ID" value="EFX05648.1"/>
    <property type="molecule type" value="Genomic_DNA"/>
</dbReference>
<organism evidence="3">
    <name type="scientific">Grosmannia clavigera (strain kw1407 / UAMH 11150)</name>
    <name type="common">Blue stain fungus</name>
    <name type="synonym">Graphiocladiella clavigera</name>
    <dbReference type="NCBI Taxonomy" id="655863"/>
    <lineage>
        <taxon>Eukaryota</taxon>
        <taxon>Fungi</taxon>
        <taxon>Dikarya</taxon>
        <taxon>Ascomycota</taxon>
        <taxon>Pezizomycotina</taxon>
        <taxon>Sordariomycetes</taxon>
        <taxon>Sordariomycetidae</taxon>
        <taxon>Ophiostomatales</taxon>
        <taxon>Ophiostomataceae</taxon>
        <taxon>Leptographium</taxon>
    </lineage>
</organism>
<name>F0X9F3_GROCL</name>
<proteinExistence type="predicted"/>
<dbReference type="eggNOG" id="ENOG502RSFZ">
    <property type="taxonomic scope" value="Eukaryota"/>
</dbReference>
<evidence type="ECO:0000313" key="2">
    <source>
        <dbReference type="EMBL" id="EFX05648.1"/>
    </source>
</evidence>
<dbReference type="AlphaFoldDB" id="F0X9F3"/>
<dbReference type="Proteomes" id="UP000007796">
    <property type="component" value="Unassembled WGS sequence"/>
</dbReference>
<feature type="transmembrane region" description="Helical" evidence="1">
    <location>
        <begin position="12"/>
        <end position="29"/>
    </location>
</feature>